<organism evidence="5 6">
    <name type="scientific">Undibacterium fentianense</name>
    <dbReference type="NCBI Taxonomy" id="2828728"/>
    <lineage>
        <taxon>Bacteria</taxon>
        <taxon>Pseudomonadati</taxon>
        <taxon>Pseudomonadota</taxon>
        <taxon>Betaproteobacteria</taxon>
        <taxon>Burkholderiales</taxon>
        <taxon>Oxalobacteraceae</taxon>
        <taxon>Undibacterium</taxon>
    </lineage>
</organism>
<dbReference type="SUPFAM" id="SSF48452">
    <property type="entry name" value="TPR-like"/>
    <property type="match status" value="1"/>
</dbReference>
<accession>A0A941IGJ6</accession>
<keyword evidence="1" id="KW-0802">TPR repeat</keyword>
<dbReference type="Pfam" id="PF13432">
    <property type="entry name" value="TPR_16"/>
    <property type="match status" value="1"/>
</dbReference>
<keyword evidence="4" id="KW-0812">Transmembrane</keyword>
<proteinExistence type="predicted"/>
<keyword evidence="4" id="KW-0472">Membrane</keyword>
<dbReference type="EMBL" id="JAGSPJ010000003">
    <property type="protein sequence ID" value="MBR7800070.1"/>
    <property type="molecule type" value="Genomic_DNA"/>
</dbReference>
<evidence type="ECO:0000256" key="4">
    <source>
        <dbReference type="SAM" id="Phobius"/>
    </source>
</evidence>
<keyword evidence="6" id="KW-1185">Reference proteome</keyword>
<feature type="compositionally biased region" description="Basic and acidic residues" evidence="3">
    <location>
        <begin position="209"/>
        <end position="231"/>
    </location>
</feature>
<dbReference type="Proteomes" id="UP000678545">
    <property type="component" value="Unassembled WGS sequence"/>
</dbReference>
<comment type="caution">
    <text evidence="5">The sequence shown here is derived from an EMBL/GenBank/DDBJ whole genome shotgun (WGS) entry which is preliminary data.</text>
</comment>
<feature type="coiled-coil region" evidence="2">
    <location>
        <begin position="337"/>
        <end position="364"/>
    </location>
</feature>
<protein>
    <submittedName>
        <fullName evidence="5">Tetratricopeptide repeat protein</fullName>
    </submittedName>
</protein>
<dbReference type="InterPro" id="IPR019734">
    <property type="entry name" value="TPR_rpt"/>
</dbReference>
<keyword evidence="2" id="KW-0175">Coiled coil</keyword>
<keyword evidence="4" id="KW-1133">Transmembrane helix</keyword>
<feature type="compositionally biased region" description="Basic and acidic residues" evidence="3">
    <location>
        <begin position="164"/>
        <end position="174"/>
    </location>
</feature>
<feature type="transmembrane region" description="Helical" evidence="4">
    <location>
        <begin position="43"/>
        <end position="62"/>
    </location>
</feature>
<evidence type="ECO:0000256" key="1">
    <source>
        <dbReference type="PROSITE-ProRule" id="PRU00339"/>
    </source>
</evidence>
<name>A0A941IGJ6_9BURK</name>
<reference evidence="5" key="1">
    <citation type="submission" date="2021-04" db="EMBL/GenBank/DDBJ databases">
        <title>novel species isolated from subtropical streams in China.</title>
        <authorList>
            <person name="Lu H."/>
        </authorList>
    </citation>
    <scope>NUCLEOTIDE SEQUENCE</scope>
    <source>
        <strain evidence="5">FT137W</strain>
    </source>
</reference>
<dbReference type="SMART" id="SM00028">
    <property type="entry name" value="TPR"/>
    <property type="match status" value="5"/>
</dbReference>
<dbReference type="PANTHER" id="PTHR12558">
    <property type="entry name" value="CELL DIVISION CYCLE 16,23,27"/>
    <property type="match status" value="1"/>
</dbReference>
<evidence type="ECO:0000256" key="3">
    <source>
        <dbReference type="SAM" id="MobiDB-lite"/>
    </source>
</evidence>
<dbReference type="AlphaFoldDB" id="A0A941IGJ6"/>
<dbReference type="Gene3D" id="1.25.40.10">
    <property type="entry name" value="Tetratricopeptide repeat domain"/>
    <property type="match status" value="1"/>
</dbReference>
<evidence type="ECO:0000313" key="6">
    <source>
        <dbReference type="Proteomes" id="UP000678545"/>
    </source>
</evidence>
<evidence type="ECO:0000313" key="5">
    <source>
        <dbReference type="EMBL" id="MBR7800070.1"/>
    </source>
</evidence>
<dbReference type="RefSeq" id="WP_212675208.1">
    <property type="nucleotide sequence ID" value="NZ_JAGSPJ010000003.1"/>
</dbReference>
<dbReference type="InterPro" id="IPR011990">
    <property type="entry name" value="TPR-like_helical_dom_sf"/>
</dbReference>
<dbReference type="PROSITE" id="PS50005">
    <property type="entry name" value="TPR"/>
    <property type="match status" value="1"/>
</dbReference>
<feature type="region of interest" description="Disordered" evidence="3">
    <location>
        <begin position="205"/>
        <end position="244"/>
    </location>
</feature>
<dbReference type="PANTHER" id="PTHR12558:SF13">
    <property type="entry name" value="CELL DIVISION CYCLE PROTEIN 27 HOMOLOG"/>
    <property type="match status" value="1"/>
</dbReference>
<dbReference type="Pfam" id="PF14559">
    <property type="entry name" value="TPR_19"/>
    <property type="match status" value="1"/>
</dbReference>
<evidence type="ECO:0000256" key="2">
    <source>
        <dbReference type="SAM" id="Coils"/>
    </source>
</evidence>
<feature type="region of interest" description="Disordered" evidence="3">
    <location>
        <begin position="158"/>
        <end position="183"/>
    </location>
</feature>
<gene>
    <name evidence="5" type="ORF">KDM90_08675</name>
</gene>
<feature type="repeat" description="TPR" evidence="1">
    <location>
        <begin position="263"/>
        <end position="296"/>
    </location>
</feature>
<sequence>MSLINQMLQDLEKRGAEESEPMAGRYLQLGSSAMGEPRRFTKWFVVLTLFFFVVAVIILLAGKQIWQAFSPHLKTSNSIVTVNPHVASGLALQAQSSPNVALTRSTKTSEQEAELVAPQMSAGANIPTSASLQLKMSTEVNQALLRQDESLNDALAKIAPRTQPELRNKNEENSKGTGQVLDGRLQANRKQIMPRKDEHLNAVNQVESQESHKQESQKQDSKTNNREDLKSRVSAGKNASSLSVVSNGGPVTMIKEVSVQQRAEGEYRQATVYQQQGRVNEAISALENALKLDQNHAPARQLLIALLIDSKRQEDAIRELRMALSLDPAQINFSMMLARLLVDRAKLNEAIDVLQKSLSIANERPEYVAFLAALQQKTGHHKEAIQLYRQALKRHTQNGIWWMGLGISLQAEMQNQEAIEAYKQAKQQGGLSAELHAFVDQRITQIAK</sequence>